<reference evidence="3 4" key="1">
    <citation type="submission" date="2018-05" db="EMBL/GenBank/DDBJ databases">
        <title>Genomic Encyclopedia of Type Strains, Phase IV (KMG-IV): sequencing the most valuable type-strain genomes for metagenomic binning, comparative biology and taxonomic classification.</title>
        <authorList>
            <person name="Goeker M."/>
        </authorList>
    </citation>
    <scope>NUCLEOTIDE SEQUENCE [LARGE SCALE GENOMIC DNA]</scope>
    <source>
        <strain evidence="3 4">DSM 23606</strain>
    </source>
</reference>
<dbReference type="Proteomes" id="UP000246569">
    <property type="component" value="Unassembled WGS sequence"/>
</dbReference>
<evidence type="ECO:0000259" key="2">
    <source>
        <dbReference type="Pfam" id="PF01266"/>
    </source>
</evidence>
<evidence type="ECO:0000313" key="4">
    <source>
        <dbReference type="Proteomes" id="UP000246569"/>
    </source>
</evidence>
<evidence type="ECO:0000313" key="3">
    <source>
        <dbReference type="EMBL" id="PWV62350.1"/>
    </source>
</evidence>
<dbReference type="InterPro" id="IPR006076">
    <property type="entry name" value="FAD-dep_OxRdtase"/>
</dbReference>
<evidence type="ECO:0000256" key="1">
    <source>
        <dbReference type="ARBA" id="ARBA00023002"/>
    </source>
</evidence>
<dbReference type="Gene3D" id="3.50.50.60">
    <property type="entry name" value="FAD/NAD(P)-binding domain"/>
    <property type="match status" value="1"/>
</dbReference>
<dbReference type="EMBL" id="QGTJ01000004">
    <property type="protein sequence ID" value="PWV62350.1"/>
    <property type="molecule type" value="Genomic_DNA"/>
</dbReference>
<dbReference type="SUPFAM" id="SSF51905">
    <property type="entry name" value="FAD/NAD(P)-binding domain"/>
    <property type="match status" value="1"/>
</dbReference>
<dbReference type="AlphaFoldDB" id="A0A317MWK9"/>
<feature type="domain" description="FAD dependent oxidoreductase" evidence="2">
    <location>
        <begin position="31"/>
        <end position="383"/>
    </location>
</feature>
<keyword evidence="4" id="KW-1185">Reference proteome</keyword>
<comment type="caution">
    <text evidence="3">The sequence shown here is derived from an EMBL/GenBank/DDBJ whole genome shotgun (WGS) entry which is preliminary data.</text>
</comment>
<dbReference type="RefSeq" id="WP_110018180.1">
    <property type="nucleotide sequence ID" value="NZ_QGTJ01000004.1"/>
</dbReference>
<dbReference type="InterPro" id="IPR036188">
    <property type="entry name" value="FAD/NAD-bd_sf"/>
</dbReference>
<keyword evidence="1" id="KW-0560">Oxidoreductase</keyword>
<dbReference type="GO" id="GO:0005737">
    <property type="term" value="C:cytoplasm"/>
    <property type="evidence" value="ECO:0007669"/>
    <property type="project" value="TreeGrafter"/>
</dbReference>
<dbReference type="GO" id="GO:0016491">
    <property type="term" value="F:oxidoreductase activity"/>
    <property type="evidence" value="ECO:0007669"/>
    <property type="project" value="UniProtKB-KW"/>
</dbReference>
<name>A0A317MWK9_9GAMM</name>
<dbReference type="OrthoDB" id="311718at2"/>
<dbReference type="PANTHER" id="PTHR13847">
    <property type="entry name" value="SARCOSINE DEHYDROGENASE-RELATED"/>
    <property type="match status" value="1"/>
</dbReference>
<dbReference type="Pfam" id="PF01266">
    <property type="entry name" value="DAO"/>
    <property type="match status" value="1"/>
</dbReference>
<sequence length="427" mass="45811">MNPPQHVASWYADSVADWHAGPALCGTVRADVAVVGAGITGLSAALELARRGYCVHVVEGMRVGFGGSGRSGGQVLADYACGMELLRHQLGLDAAQQLWAMSIEAVDIVRDNIRRYGIDCDWRDGCATLALKPRQQHALAAWQETLARDYGYSATRLLSGAALAELIASPRYCAALLDEGGAGHLHPLKYTQGLARAALAAGVTLHEGSPVTHLDTGPQRRVHTAQGQIEAEHIVLAGGAWLGRLAPTLARKIMPVGTYIVATEPLGAERAAALLPGDAAVCDANFVLDYFCRSADHRLLFGGRVSYSGLEPPRLAAGMQRRLQQVFPQLGRVAVTHAWGGNVDITVNRAPHFGRLGSHVWYAQGFSGHGMALTNLAGRVLAEAIAGQNERLDLFARIPHRDFPGGTALRTPLLVLAMLWFRLRDWL</sequence>
<dbReference type="Gene3D" id="3.30.9.10">
    <property type="entry name" value="D-Amino Acid Oxidase, subunit A, domain 2"/>
    <property type="match status" value="1"/>
</dbReference>
<gene>
    <name evidence="3" type="ORF">C7443_104145</name>
</gene>
<accession>A0A317MWK9</accession>
<proteinExistence type="predicted"/>
<dbReference type="PANTHER" id="PTHR13847:SF281">
    <property type="entry name" value="FAD DEPENDENT OXIDOREDUCTASE DOMAIN-CONTAINING PROTEIN"/>
    <property type="match status" value="1"/>
</dbReference>
<organism evidence="3 4">
    <name type="scientific">Plasticicumulans acidivorans</name>
    <dbReference type="NCBI Taxonomy" id="886464"/>
    <lineage>
        <taxon>Bacteria</taxon>
        <taxon>Pseudomonadati</taxon>
        <taxon>Pseudomonadota</taxon>
        <taxon>Gammaproteobacteria</taxon>
        <taxon>Candidatus Competibacteraceae</taxon>
        <taxon>Plasticicumulans</taxon>
    </lineage>
</organism>
<protein>
    <submittedName>
        <fullName evidence="3">Gamma-glutamylputrescine oxidase</fullName>
    </submittedName>
</protein>